<dbReference type="Pfam" id="PF01864">
    <property type="entry name" value="CarS-like"/>
    <property type="match status" value="1"/>
</dbReference>
<keyword evidence="1" id="KW-0812">Transmembrane</keyword>
<reference evidence="2 3" key="1">
    <citation type="submission" date="2018-08" db="EMBL/GenBank/DDBJ databases">
        <title>A genome reference for cultivated species of the human gut microbiota.</title>
        <authorList>
            <person name="Zou Y."/>
            <person name="Xue W."/>
            <person name="Luo G."/>
        </authorList>
    </citation>
    <scope>NUCLEOTIDE SEQUENCE [LARGE SCALE GENOMIC DNA]</scope>
    <source>
        <strain evidence="2 3">AM32-8LB</strain>
    </source>
</reference>
<feature type="transmembrane region" description="Helical" evidence="1">
    <location>
        <begin position="162"/>
        <end position="184"/>
    </location>
</feature>
<organism evidence="2 3">
    <name type="scientific">Roseburia inulinivorans</name>
    <dbReference type="NCBI Taxonomy" id="360807"/>
    <lineage>
        <taxon>Bacteria</taxon>
        <taxon>Bacillati</taxon>
        <taxon>Bacillota</taxon>
        <taxon>Clostridia</taxon>
        <taxon>Lachnospirales</taxon>
        <taxon>Lachnospiraceae</taxon>
        <taxon>Roseburia</taxon>
    </lineage>
</organism>
<dbReference type="PANTHER" id="PTHR39650:SF1">
    <property type="entry name" value="CDP-ARCHAEOL SYNTHASE"/>
    <property type="match status" value="1"/>
</dbReference>
<feature type="transmembrane region" description="Helical" evidence="1">
    <location>
        <begin position="119"/>
        <end position="136"/>
    </location>
</feature>
<dbReference type="Proteomes" id="UP000266391">
    <property type="component" value="Unassembled WGS sequence"/>
</dbReference>
<gene>
    <name evidence="2" type="ORF">DW813_16605</name>
</gene>
<evidence type="ECO:0000313" key="3">
    <source>
        <dbReference type="Proteomes" id="UP000266391"/>
    </source>
</evidence>
<keyword evidence="1" id="KW-0472">Membrane</keyword>
<sequence length="217" mass="25538">MCKQERKDPAGNPIWDALDHNRKYMIILDMYLTMLSVILGGILNMLFVKTNFYKKYKYPIDCNRKFRDGKRIFGDNKTWIGIVSMIVCCILSQVFIGFICNAFNINNHNQIYRFYENKVGVNVLTGFLFGFMYMLFELPNSFIKRRLDIECGKTNTNIIGKLFFVIDQIDSLIGVMLILVIFAKISWKQYFAYIFIGGFTHIMVNLFLYKIKVRRNV</sequence>
<evidence type="ECO:0000313" key="2">
    <source>
        <dbReference type="EMBL" id="RHC98251.1"/>
    </source>
</evidence>
<accession>A0A396ABG8</accession>
<keyword evidence="1" id="KW-1133">Transmembrane helix</keyword>
<evidence type="ECO:0000256" key="1">
    <source>
        <dbReference type="SAM" id="Phobius"/>
    </source>
</evidence>
<protein>
    <submittedName>
        <fullName evidence="2">CDP-archaeol synthase</fullName>
    </submittedName>
</protein>
<feature type="transmembrane region" description="Helical" evidence="1">
    <location>
        <begin position="79"/>
        <end position="99"/>
    </location>
</feature>
<dbReference type="AlphaFoldDB" id="A0A396ABG8"/>
<feature type="transmembrane region" description="Helical" evidence="1">
    <location>
        <begin position="24"/>
        <end position="47"/>
    </location>
</feature>
<dbReference type="InterPro" id="IPR032690">
    <property type="entry name" value="CarS"/>
</dbReference>
<proteinExistence type="predicted"/>
<feature type="transmembrane region" description="Helical" evidence="1">
    <location>
        <begin position="190"/>
        <end position="209"/>
    </location>
</feature>
<dbReference type="PANTHER" id="PTHR39650">
    <property type="entry name" value="CDP-ARCHAEOL SYNTHASE"/>
    <property type="match status" value="1"/>
</dbReference>
<name>A0A396ABG8_9FIRM</name>
<comment type="caution">
    <text evidence="2">The sequence shown here is derived from an EMBL/GenBank/DDBJ whole genome shotgun (WGS) entry which is preliminary data.</text>
</comment>
<dbReference type="EMBL" id="QSIQ01000050">
    <property type="protein sequence ID" value="RHC98251.1"/>
    <property type="molecule type" value="Genomic_DNA"/>
</dbReference>